<feature type="transmembrane region" description="Helical" evidence="9">
    <location>
        <begin position="40"/>
        <end position="62"/>
    </location>
</feature>
<dbReference type="EMBL" id="JAMQYH010000226">
    <property type="protein sequence ID" value="KAJ1683411.1"/>
    <property type="molecule type" value="Genomic_DNA"/>
</dbReference>
<evidence type="ECO:0000259" key="10">
    <source>
        <dbReference type="PROSITE" id="PS51202"/>
    </source>
</evidence>
<dbReference type="InterPro" id="IPR036291">
    <property type="entry name" value="NAD(P)-bd_dom_sf"/>
</dbReference>
<evidence type="ECO:0000256" key="3">
    <source>
        <dbReference type="ARBA" id="ARBA00022475"/>
    </source>
</evidence>
<keyword evidence="7 9" id="KW-0472">Membrane</keyword>
<evidence type="ECO:0000313" key="11">
    <source>
        <dbReference type="EMBL" id="KAJ1683411.1"/>
    </source>
</evidence>
<dbReference type="PROSITE" id="PS51202">
    <property type="entry name" value="RCK_C"/>
    <property type="match status" value="1"/>
</dbReference>
<protein>
    <recommendedName>
        <fullName evidence="10">RCK C-terminal domain-containing protein</fullName>
    </recommendedName>
</protein>
<gene>
    <name evidence="11" type="ORF">LUZ63_021363</name>
</gene>
<evidence type="ECO:0000256" key="5">
    <source>
        <dbReference type="ARBA" id="ARBA00022989"/>
    </source>
</evidence>
<dbReference type="SUPFAM" id="SSF116726">
    <property type="entry name" value="TrkA C-terminal domain-like"/>
    <property type="match status" value="1"/>
</dbReference>
<dbReference type="Proteomes" id="UP001151287">
    <property type="component" value="Unassembled WGS sequence"/>
</dbReference>
<evidence type="ECO:0000256" key="1">
    <source>
        <dbReference type="ARBA" id="ARBA00004651"/>
    </source>
</evidence>
<evidence type="ECO:0000256" key="2">
    <source>
        <dbReference type="ARBA" id="ARBA00022448"/>
    </source>
</evidence>
<evidence type="ECO:0000256" key="6">
    <source>
        <dbReference type="ARBA" id="ARBA00023065"/>
    </source>
</evidence>
<dbReference type="PANTHER" id="PTHR32024">
    <property type="entry name" value="TRK SYSTEM POTASSIUM UPTAKE PROTEIN TRKG-RELATED"/>
    <property type="match status" value="1"/>
</dbReference>
<feature type="domain" description="RCK C-terminal" evidence="10">
    <location>
        <begin position="607"/>
        <end position="689"/>
    </location>
</feature>
<accession>A0A9P9Z7P8</accession>
<dbReference type="Pfam" id="PF02386">
    <property type="entry name" value="TrkH"/>
    <property type="match status" value="1"/>
</dbReference>
<keyword evidence="12" id="KW-1185">Reference proteome</keyword>
<feature type="transmembrane region" description="Helical" evidence="9">
    <location>
        <begin position="229"/>
        <end position="252"/>
    </location>
</feature>
<feature type="transmembrane region" description="Helical" evidence="9">
    <location>
        <begin position="445"/>
        <end position="467"/>
    </location>
</feature>
<feature type="transmembrane region" description="Helical" evidence="9">
    <location>
        <begin position="385"/>
        <end position="410"/>
    </location>
</feature>
<feature type="transmembrane region" description="Helical" evidence="9">
    <location>
        <begin position="74"/>
        <end position="95"/>
    </location>
</feature>
<dbReference type="OrthoDB" id="10267477at2759"/>
<reference evidence="11" key="1">
    <citation type="journal article" date="2022" name="Cell">
        <title>Repeat-based holocentromeres influence genome architecture and karyotype evolution.</title>
        <authorList>
            <person name="Hofstatter P.G."/>
            <person name="Thangavel G."/>
            <person name="Lux T."/>
            <person name="Neumann P."/>
            <person name="Vondrak T."/>
            <person name="Novak P."/>
            <person name="Zhang M."/>
            <person name="Costa L."/>
            <person name="Castellani M."/>
            <person name="Scott A."/>
            <person name="Toegelov H."/>
            <person name="Fuchs J."/>
            <person name="Mata-Sucre Y."/>
            <person name="Dias Y."/>
            <person name="Vanzela A.L.L."/>
            <person name="Huettel B."/>
            <person name="Almeida C.C.S."/>
            <person name="Simkova H."/>
            <person name="Souza G."/>
            <person name="Pedrosa-Harand A."/>
            <person name="Macas J."/>
            <person name="Mayer K.F.X."/>
            <person name="Houben A."/>
            <person name="Marques A."/>
        </authorList>
    </citation>
    <scope>NUCLEOTIDE SEQUENCE</scope>
    <source>
        <strain evidence="11">RhyBre1mFocal</strain>
    </source>
</reference>
<dbReference type="GO" id="GO:0008324">
    <property type="term" value="F:monoatomic cation transmembrane transporter activity"/>
    <property type="evidence" value="ECO:0007669"/>
    <property type="project" value="InterPro"/>
</dbReference>
<evidence type="ECO:0000256" key="9">
    <source>
        <dbReference type="SAM" id="Phobius"/>
    </source>
</evidence>
<keyword evidence="2" id="KW-0813">Transport</keyword>
<feature type="transmembrane region" description="Helical" evidence="9">
    <location>
        <begin position="101"/>
        <end position="126"/>
    </location>
</feature>
<organism evidence="11 12">
    <name type="scientific">Rhynchospora breviuscula</name>
    <dbReference type="NCBI Taxonomy" id="2022672"/>
    <lineage>
        <taxon>Eukaryota</taxon>
        <taxon>Viridiplantae</taxon>
        <taxon>Streptophyta</taxon>
        <taxon>Embryophyta</taxon>
        <taxon>Tracheophyta</taxon>
        <taxon>Spermatophyta</taxon>
        <taxon>Magnoliopsida</taxon>
        <taxon>Liliopsida</taxon>
        <taxon>Poales</taxon>
        <taxon>Cyperaceae</taxon>
        <taxon>Cyperoideae</taxon>
        <taxon>Rhynchosporeae</taxon>
        <taxon>Rhynchospora</taxon>
    </lineage>
</organism>
<dbReference type="GO" id="GO:0005886">
    <property type="term" value="C:plasma membrane"/>
    <property type="evidence" value="ECO:0007669"/>
    <property type="project" value="UniProtKB-SubCell"/>
</dbReference>
<dbReference type="Gene3D" id="3.30.70.1450">
    <property type="entry name" value="Regulator of K+ conductance, C-terminal domain"/>
    <property type="match status" value="1"/>
</dbReference>
<dbReference type="InterPro" id="IPR036721">
    <property type="entry name" value="RCK_C_sf"/>
</dbReference>
<evidence type="ECO:0000313" key="12">
    <source>
        <dbReference type="Proteomes" id="UP001151287"/>
    </source>
</evidence>
<dbReference type="GO" id="GO:0006813">
    <property type="term" value="P:potassium ion transport"/>
    <property type="evidence" value="ECO:0007669"/>
    <property type="project" value="InterPro"/>
</dbReference>
<comment type="caution">
    <text evidence="11">The sequence shown here is derived from an EMBL/GenBank/DDBJ whole genome shotgun (WGS) entry which is preliminary data.</text>
</comment>
<keyword evidence="4 9" id="KW-0812">Transmembrane</keyword>
<dbReference type="InterPro" id="IPR006037">
    <property type="entry name" value="RCK_C"/>
</dbReference>
<dbReference type="InterPro" id="IPR003445">
    <property type="entry name" value="Cat_transpt"/>
</dbReference>
<evidence type="ECO:0000256" key="8">
    <source>
        <dbReference type="SAM" id="MobiDB-lite"/>
    </source>
</evidence>
<dbReference type="AlphaFoldDB" id="A0A9P9Z7P8"/>
<dbReference type="Gene3D" id="3.40.50.720">
    <property type="entry name" value="NAD(P)-binding Rossmann-like Domain"/>
    <property type="match status" value="1"/>
</dbReference>
<keyword evidence="5 9" id="KW-1133">Transmembrane helix</keyword>
<dbReference type="InterPro" id="IPR003148">
    <property type="entry name" value="RCK_N"/>
</dbReference>
<sequence length="689" mass="72360">MSPEAYDDAGPHGRVTRGPVDLAASPEPGRSGPRASPSRLAILVFLALIFVFTSLFMTPWAAADGRPTHFSDALFTAASVVCVTGLATVDMATHWSVFGKIVIVVGTQIGAVGVLTFASILGLVVTRRLGLRAKLMAAGDSNPLRTHHGAVPEGQAVRLGEVGTLLATVAVSTLTIEIAVGLLLLPSVLVAGYPFWTAVGDAFYYAAMAFTNTGFSPNAEGLAPFANDYWFLSLIMIAVVAGSIGFPVIRTITKQFRTPRRWSLHVKLTLVTSAVLLVVGAVVYTALEASNKATLGEAGAGHTAFQALFFSTMTRSGGFATIDVEQMHGASLLVTDMLMFIGGGSASTAGGIKVTTLAVLFLAAVAEARGRQSMEAFGRRIPSDVLRVAVAVVLWGATIVAVATIALLQITRDSLDRVLFEVISAFATCGLSSGISAELPEAGKYVLAATMFLGRVGTVTIAAALAASQSRQFHDAPVLVIGLGRFGAATAGQLERQHREVLVVDTDAGLVQKWSDRVTHAVQADATDMDALRQIGAQDFAIAVVGVGSDLESSVLITANLVDLGIPQIWAKAISRSHGVILSRIGANHVVYPEREAGERTAHLVSGRMLDFIQFDEDFAVVKMFPPRAVRGKDLATTVIRTRFGLTVLGIKTPGQAFVPATPESIIGEDDVIIVSGATADLERFAAVE</sequence>
<name>A0A9P9Z7P8_9POAL</name>
<evidence type="ECO:0000256" key="4">
    <source>
        <dbReference type="ARBA" id="ARBA00022692"/>
    </source>
</evidence>
<dbReference type="SUPFAM" id="SSF51735">
    <property type="entry name" value="NAD(P)-binding Rossmann-fold domains"/>
    <property type="match status" value="1"/>
</dbReference>
<feature type="transmembrane region" description="Helical" evidence="9">
    <location>
        <begin position="337"/>
        <end position="364"/>
    </location>
</feature>
<evidence type="ECO:0000256" key="7">
    <source>
        <dbReference type="ARBA" id="ARBA00023136"/>
    </source>
</evidence>
<keyword evidence="6" id="KW-0406">Ion transport</keyword>
<feature type="transmembrane region" description="Helical" evidence="9">
    <location>
        <begin position="264"/>
        <end position="287"/>
    </location>
</feature>
<comment type="subcellular location">
    <subcellularLocation>
        <location evidence="1">Cell membrane</location>
        <topology evidence="1">Multi-pass membrane protein</topology>
    </subcellularLocation>
</comment>
<keyword evidence="3" id="KW-1003">Cell membrane</keyword>
<dbReference type="Pfam" id="PF02254">
    <property type="entry name" value="TrkA_N"/>
    <property type="match status" value="1"/>
</dbReference>
<proteinExistence type="predicted"/>
<feature type="region of interest" description="Disordered" evidence="8">
    <location>
        <begin position="1"/>
        <end position="35"/>
    </location>
</feature>
<dbReference type="PANTHER" id="PTHR32024:SF1">
    <property type="entry name" value="KTR SYSTEM POTASSIUM UPTAKE PROTEIN B"/>
    <property type="match status" value="1"/>
</dbReference>